<comment type="subcellular location">
    <subcellularLocation>
        <location evidence="1">Cell membrane</location>
        <topology evidence="1">Multi-pass membrane protein</topology>
    </subcellularLocation>
</comment>
<feature type="transmembrane region" description="Helical" evidence="6">
    <location>
        <begin position="350"/>
        <end position="370"/>
    </location>
</feature>
<dbReference type="InterPro" id="IPR036259">
    <property type="entry name" value="MFS_trans_sf"/>
</dbReference>
<protein>
    <recommendedName>
        <fullName evidence="7">Major facilitator superfamily (MFS) profile domain-containing protein</fullName>
    </recommendedName>
</protein>
<feature type="transmembrane region" description="Helical" evidence="6">
    <location>
        <begin position="316"/>
        <end position="338"/>
    </location>
</feature>
<evidence type="ECO:0000256" key="5">
    <source>
        <dbReference type="ARBA" id="ARBA00023136"/>
    </source>
</evidence>
<dbReference type="Proteomes" id="UP001458946">
    <property type="component" value="Unassembled WGS sequence"/>
</dbReference>
<dbReference type="InterPro" id="IPR020846">
    <property type="entry name" value="MFS_dom"/>
</dbReference>
<proteinExistence type="predicted"/>
<evidence type="ECO:0000256" key="4">
    <source>
        <dbReference type="ARBA" id="ARBA00022989"/>
    </source>
</evidence>
<dbReference type="PANTHER" id="PTHR23513:SF11">
    <property type="entry name" value="STAPHYLOFERRIN A TRANSPORTER"/>
    <property type="match status" value="1"/>
</dbReference>
<keyword evidence="9" id="KW-1185">Reference proteome</keyword>
<dbReference type="PRINTS" id="PR01988">
    <property type="entry name" value="EXPORTERBACE"/>
</dbReference>
<sequence length="414" mass="43150">MTQNVANAAAAPQKLWNNNFLIWWLGGAQSALGSALASIATSFLVLHQTGSAGAMGLNLALALLPALLSPFLGTLIDRLPIKPPLILGNLLRSALQLGIGFWALRGHVPTEAIYAASFLTGLVGAFYGPAAMGVTPRLVPPDQLERAAGLMQGTSQSMNMVGMIGGGFLVATVGKAQALIFDGVSFFIFAALLAFVTFPARKPRAQQEKFWTAFGSGLNYVKGSAVLVGLPLLALVLNAAFAPLEMLMPKRMVALGAGSGGFGLFFGMLLAGMALGSFLIALLGKKVKPTTASVFGMLGMGLSMLALAFSTTPLQMYVLAALSGFANAFCNMGIGVIFQKRVDPEYFGRVGSLLNLVGMVGMPLTLLALAPVADRISVTTIFAMAGSLTIVGALLWQLILRREPVNLSAPEAMA</sequence>
<organism evidence="8 9">
    <name type="scientific">Deinococcus xinjiangensis</name>
    <dbReference type="NCBI Taxonomy" id="457454"/>
    <lineage>
        <taxon>Bacteria</taxon>
        <taxon>Thermotogati</taxon>
        <taxon>Deinococcota</taxon>
        <taxon>Deinococci</taxon>
        <taxon>Deinococcales</taxon>
        <taxon>Deinococcaceae</taxon>
        <taxon>Deinococcus</taxon>
    </lineage>
</organism>
<feature type="transmembrane region" description="Helical" evidence="6">
    <location>
        <begin position="376"/>
        <end position="396"/>
    </location>
</feature>
<dbReference type="EMBL" id="BAABRN010000027">
    <property type="protein sequence ID" value="GAA5502666.1"/>
    <property type="molecule type" value="Genomic_DNA"/>
</dbReference>
<keyword evidence="4 6" id="KW-1133">Transmembrane helix</keyword>
<name>A0ABP9VBQ2_9DEIO</name>
<dbReference type="Pfam" id="PF07690">
    <property type="entry name" value="MFS_1"/>
    <property type="match status" value="1"/>
</dbReference>
<feature type="transmembrane region" description="Helical" evidence="6">
    <location>
        <begin position="52"/>
        <end position="73"/>
    </location>
</feature>
<evidence type="ECO:0000256" key="3">
    <source>
        <dbReference type="ARBA" id="ARBA00022692"/>
    </source>
</evidence>
<feature type="transmembrane region" description="Helical" evidence="6">
    <location>
        <begin position="179"/>
        <end position="200"/>
    </location>
</feature>
<dbReference type="PANTHER" id="PTHR23513">
    <property type="entry name" value="INTEGRAL MEMBRANE EFFLUX PROTEIN-RELATED"/>
    <property type="match status" value="1"/>
</dbReference>
<dbReference type="PROSITE" id="PS50850">
    <property type="entry name" value="MFS"/>
    <property type="match status" value="1"/>
</dbReference>
<evidence type="ECO:0000256" key="6">
    <source>
        <dbReference type="SAM" id="Phobius"/>
    </source>
</evidence>
<evidence type="ECO:0000256" key="1">
    <source>
        <dbReference type="ARBA" id="ARBA00004651"/>
    </source>
</evidence>
<reference evidence="8 9" key="1">
    <citation type="submission" date="2024-02" db="EMBL/GenBank/DDBJ databases">
        <title>Deinococcus xinjiangensis NBRC 107630.</title>
        <authorList>
            <person name="Ichikawa N."/>
            <person name="Katano-Makiyama Y."/>
            <person name="Hidaka K."/>
        </authorList>
    </citation>
    <scope>NUCLEOTIDE SEQUENCE [LARGE SCALE GENOMIC DNA]</scope>
    <source>
        <strain evidence="8 9">NBRC 107630</strain>
    </source>
</reference>
<dbReference type="InterPro" id="IPR011701">
    <property type="entry name" value="MFS"/>
</dbReference>
<dbReference type="RefSeq" id="WP_353542634.1">
    <property type="nucleotide sequence ID" value="NZ_BAABRN010000027.1"/>
</dbReference>
<gene>
    <name evidence="8" type="ORF">Dxin01_02410</name>
</gene>
<keyword evidence="5 6" id="KW-0472">Membrane</keyword>
<dbReference type="Gene3D" id="1.20.1250.20">
    <property type="entry name" value="MFS general substrate transporter like domains"/>
    <property type="match status" value="2"/>
</dbReference>
<dbReference type="CDD" id="cd06173">
    <property type="entry name" value="MFS_MefA_like"/>
    <property type="match status" value="1"/>
</dbReference>
<evidence type="ECO:0000313" key="8">
    <source>
        <dbReference type="EMBL" id="GAA5502666.1"/>
    </source>
</evidence>
<feature type="transmembrane region" description="Helical" evidence="6">
    <location>
        <begin position="220"/>
        <end position="242"/>
    </location>
</feature>
<feature type="transmembrane region" description="Helical" evidence="6">
    <location>
        <begin position="290"/>
        <end position="310"/>
    </location>
</feature>
<dbReference type="SUPFAM" id="SSF103473">
    <property type="entry name" value="MFS general substrate transporter"/>
    <property type="match status" value="1"/>
</dbReference>
<dbReference type="InterPro" id="IPR022324">
    <property type="entry name" value="Bacilysin_exporter_BacE_put"/>
</dbReference>
<keyword evidence="2" id="KW-1003">Cell membrane</keyword>
<accession>A0ABP9VBQ2</accession>
<evidence type="ECO:0000313" key="9">
    <source>
        <dbReference type="Proteomes" id="UP001458946"/>
    </source>
</evidence>
<feature type="transmembrane region" description="Helical" evidence="6">
    <location>
        <begin position="21"/>
        <end position="46"/>
    </location>
</feature>
<evidence type="ECO:0000259" key="7">
    <source>
        <dbReference type="PROSITE" id="PS50850"/>
    </source>
</evidence>
<evidence type="ECO:0000256" key="2">
    <source>
        <dbReference type="ARBA" id="ARBA00022475"/>
    </source>
</evidence>
<comment type="caution">
    <text evidence="8">The sequence shown here is derived from an EMBL/GenBank/DDBJ whole genome shotgun (WGS) entry which is preliminary data.</text>
</comment>
<keyword evidence="3 6" id="KW-0812">Transmembrane</keyword>
<feature type="transmembrane region" description="Helical" evidence="6">
    <location>
        <begin position="262"/>
        <end position="283"/>
    </location>
</feature>
<feature type="transmembrane region" description="Helical" evidence="6">
    <location>
        <begin position="112"/>
        <end position="135"/>
    </location>
</feature>
<feature type="domain" description="Major facilitator superfamily (MFS) profile" evidence="7">
    <location>
        <begin position="1"/>
        <end position="404"/>
    </location>
</feature>